<evidence type="ECO:0000313" key="1">
    <source>
        <dbReference type="EMBL" id="KKM61539.1"/>
    </source>
</evidence>
<dbReference type="AlphaFoldDB" id="A0A0F9IVX0"/>
<accession>A0A0F9IVX0</accession>
<dbReference type="EMBL" id="LAZR01011464">
    <property type="protein sequence ID" value="KKM61539.1"/>
    <property type="molecule type" value="Genomic_DNA"/>
</dbReference>
<gene>
    <name evidence="1" type="ORF">LCGC14_1530740</name>
</gene>
<protein>
    <submittedName>
        <fullName evidence="1">Uncharacterized protein</fullName>
    </submittedName>
</protein>
<proteinExistence type="predicted"/>
<comment type="caution">
    <text evidence="1">The sequence shown here is derived from an EMBL/GenBank/DDBJ whole genome shotgun (WGS) entry which is preliminary data.</text>
</comment>
<reference evidence="1" key="1">
    <citation type="journal article" date="2015" name="Nature">
        <title>Complex archaea that bridge the gap between prokaryotes and eukaryotes.</title>
        <authorList>
            <person name="Spang A."/>
            <person name="Saw J.H."/>
            <person name="Jorgensen S.L."/>
            <person name="Zaremba-Niedzwiedzka K."/>
            <person name="Martijn J."/>
            <person name="Lind A.E."/>
            <person name="van Eijk R."/>
            <person name="Schleper C."/>
            <person name="Guy L."/>
            <person name="Ettema T.J."/>
        </authorList>
    </citation>
    <scope>NUCLEOTIDE SEQUENCE</scope>
</reference>
<sequence length="118" mass="13259">MEIINSYYTGLRNGINNNGYVVYCRYGLAYLICLPINRPDDPLLNPALSHLKAMNGYYASQFLNNLHPALNSEDIVSGLYQYAMQSPVALSDYSQIELIECLSLLVAHSKLLIIPLFD</sequence>
<organism evidence="1">
    <name type="scientific">marine sediment metagenome</name>
    <dbReference type="NCBI Taxonomy" id="412755"/>
    <lineage>
        <taxon>unclassified sequences</taxon>
        <taxon>metagenomes</taxon>
        <taxon>ecological metagenomes</taxon>
    </lineage>
</organism>
<name>A0A0F9IVX0_9ZZZZ</name>